<dbReference type="EMBL" id="PHNJ01000001">
    <property type="protein sequence ID" value="TYL40471.1"/>
    <property type="molecule type" value="Genomic_DNA"/>
</dbReference>
<dbReference type="Pfam" id="PF00501">
    <property type="entry name" value="AMP-binding"/>
    <property type="match status" value="1"/>
</dbReference>
<accession>A0A8J8Q6S4</accession>
<proteinExistence type="inferred from homology"/>
<evidence type="ECO:0000256" key="3">
    <source>
        <dbReference type="ARBA" id="ARBA00022832"/>
    </source>
</evidence>
<dbReference type="InterPro" id="IPR025110">
    <property type="entry name" value="AMP-bd_C"/>
</dbReference>
<keyword evidence="3" id="KW-0276">Fatty acid metabolism</keyword>
<comment type="caution">
    <text evidence="7">The sequence shown here is derived from an EMBL/GenBank/DDBJ whole genome shotgun (WGS) entry which is preliminary data.</text>
</comment>
<gene>
    <name evidence="7" type="ORF">CV102_02535</name>
</gene>
<dbReference type="PROSITE" id="PS00455">
    <property type="entry name" value="AMP_BINDING"/>
    <property type="match status" value="1"/>
</dbReference>
<dbReference type="SUPFAM" id="SSF56801">
    <property type="entry name" value="Acetyl-CoA synthetase-like"/>
    <property type="match status" value="1"/>
</dbReference>
<dbReference type="PANTHER" id="PTHR43859">
    <property type="entry name" value="ACYL-ACTIVATING ENZYME"/>
    <property type="match status" value="1"/>
</dbReference>
<dbReference type="InterPro" id="IPR045851">
    <property type="entry name" value="AMP-bd_C_sf"/>
</dbReference>
<dbReference type="NCBIfam" id="NF004837">
    <property type="entry name" value="PRK06187.1"/>
    <property type="match status" value="1"/>
</dbReference>
<reference evidence="7" key="1">
    <citation type="submission" date="2017-11" db="EMBL/GenBank/DDBJ databases">
        <authorList>
            <person name="Kajale S.C."/>
            <person name="Sharma A."/>
        </authorList>
    </citation>
    <scope>NUCLEOTIDE SEQUENCE</scope>
    <source>
        <strain evidence="7">LS1_42</strain>
    </source>
</reference>
<evidence type="ECO:0000256" key="2">
    <source>
        <dbReference type="ARBA" id="ARBA00022598"/>
    </source>
</evidence>
<dbReference type="Gene3D" id="3.30.300.30">
    <property type="match status" value="1"/>
</dbReference>
<dbReference type="Gene3D" id="3.40.50.12780">
    <property type="entry name" value="N-terminal domain of ligase-like"/>
    <property type="match status" value="1"/>
</dbReference>
<name>A0A8J8Q6S4_9EURY</name>
<feature type="domain" description="AMP-dependent synthetase/ligase" evidence="5">
    <location>
        <begin position="13"/>
        <end position="387"/>
    </location>
</feature>
<evidence type="ECO:0000259" key="5">
    <source>
        <dbReference type="Pfam" id="PF00501"/>
    </source>
</evidence>
<dbReference type="PANTHER" id="PTHR43859:SF4">
    <property type="entry name" value="BUTANOATE--COA LIGASE AAE1-RELATED"/>
    <property type="match status" value="1"/>
</dbReference>
<evidence type="ECO:0000313" key="7">
    <source>
        <dbReference type="EMBL" id="TYL40471.1"/>
    </source>
</evidence>
<keyword evidence="2 7" id="KW-0436">Ligase</keyword>
<dbReference type="InterPro" id="IPR020845">
    <property type="entry name" value="AMP-binding_CS"/>
</dbReference>
<protein>
    <submittedName>
        <fullName evidence="7">Long-chain fatty acid--CoA ligase</fullName>
    </submittedName>
</protein>
<dbReference type="GO" id="GO:0016874">
    <property type="term" value="F:ligase activity"/>
    <property type="evidence" value="ECO:0007669"/>
    <property type="project" value="UniProtKB-KW"/>
</dbReference>
<feature type="domain" description="AMP-binding enzyme C-terminal" evidence="6">
    <location>
        <begin position="440"/>
        <end position="519"/>
    </location>
</feature>
<dbReference type="Proteomes" id="UP000766904">
    <property type="component" value="Unassembled WGS sequence"/>
</dbReference>
<dbReference type="AlphaFoldDB" id="A0A8J8Q6S4"/>
<evidence type="ECO:0000256" key="4">
    <source>
        <dbReference type="ARBA" id="ARBA00023098"/>
    </source>
</evidence>
<organism evidence="7 8">
    <name type="scientific">Natronococcus pandeyae</name>
    <dbReference type="NCBI Taxonomy" id="2055836"/>
    <lineage>
        <taxon>Archaea</taxon>
        <taxon>Methanobacteriati</taxon>
        <taxon>Methanobacteriota</taxon>
        <taxon>Stenosarchaea group</taxon>
        <taxon>Halobacteria</taxon>
        <taxon>Halobacteriales</taxon>
        <taxon>Natrialbaceae</taxon>
        <taxon>Natronococcus</taxon>
    </lineage>
</organism>
<dbReference type="InterPro" id="IPR000873">
    <property type="entry name" value="AMP-dep_synth/lig_dom"/>
</dbReference>
<dbReference type="OrthoDB" id="193284at2157"/>
<dbReference type="FunFam" id="3.30.300.30:FF:000008">
    <property type="entry name" value="2,3-dihydroxybenzoate-AMP ligase"/>
    <property type="match status" value="1"/>
</dbReference>
<evidence type="ECO:0000313" key="8">
    <source>
        <dbReference type="Proteomes" id="UP000766904"/>
    </source>
</evidence>
<dbReference type="GO" id="GO:0006631">
    <property type="term" value="P:fatty acid metabolic process"/>
    <property type="evidence" value="ECO:0007669"/>
    <property type="project" value="UniProtKB-KW"/>
</dbReference>
<evidence type="ECO:0000256" key="1">
    <source>
        <dbReference type="ARBA" id="ARBA00006432"/>
    </source>
</evidence>
<dbReference type="Pfam" id="PF13193">
    <property type="entry name" value="AMP-binding_C"/>
    <property type="match status" value="1"/>
</dbReference>
<dbReference type="RefSeq" id="WP_148856263.1">
    <property type="nucleotide sequence ID" value="NZ_PHNJ01000001.1"/>
</dbReference>
<sequence>MEVPLLVTDFLDRARKYYGDEEAVVGATGERFTYDELGDRSDRLSAVLQERGIEKGDRVAVLDPNTHYHLEAAYGIMQIGAVHTPLNYRLTPEDYEYMLTDAGVDAVVADYEYAHKIDAVRDEVPTETFITNDADALEESDGEWEDFEALLDAADPDYERPEMSEDEVITINYTSGTTGDPKGVMRTHRTESLHAQLVTIHHEISDDDVYLWTLPMFHVNGWGHIYAITGMGAKHVCTRGVDAEENLRQIREEDVSFLCCAPTVLTLFDEYLEENDVPTEGDAPMRVTAAGAAPPESIIETVEEEFGWHFRQLYGATETGPLIGTSATRRLIDEESDERFALKKRQGIAPLSTEVEVVDDDGNEVPWDDETIGEILVRGNQVMDGYWEKPEETEEAFDDKREGWFHTGDLAVVNEDGLMAIQDRKKDIIVSGGENISSIELEDTLFDHPDVADVAIIPSPSEKWGETPKAFVVPANGDPDDPAVTEDDLTAFTRERLAGYKVVHHVEFVDELPKTATGKIQKYELREREWEDEDAMVGQG</sequence>
<dbReference type="InterPro" id="IPR042099">
    <property type="entry name" value="ANL_N_sf"/>
</dbReference>
<evidence type="ECO:0000259" key="6">
    <source>
        <dbReference type="Pfam" id="PF13193"/>
    </source>
</evidence>
<keyword evidence="4" id="KW-0443">Lipid metabolism</keyword>
<keyword evidence="8" id="KW-1185">Reference proteome</keyword>
<comment type="similarity">
    <text evidence="1">Belongs to the ATP-dependent AMP-binding enzyme family.</text>
</comment>